<evidence type="ECO:0000313" key="1">
    <source>
        <dbReference type="EMBL" id="CAB4143089.1"/>
    </source>
</evidence>
<proteinExistence type="predicted"/>
<dbReference type="InterPro" id="IPR027848">
    <property type="entry name" value="DUF4494"/>
</dbReference>
<accession>A0A6J5MHB8</accession>
<organism evidence="1">
    <name type="scientific">uncultured Caudovirales phage</name>
    <dbReference type="NCBI Taxonomy" id="2100421"/>
    <lineage>
        <taxon>Viruses</taxon>
        <taxon>Duplodnaviria</taxon>
        <taxon>Heunggongvirae</taxon>
        <taxon>Uroviricota</taxon>
        <taxon>Caudoviricetes</taxon>
        <taxon>Peduoviridae</taxon>
        <taxon>Maltschvirus</taxon>
        <taxon>Maltschvirus maltsch</taxon>
    </lineage>
</organism>
<name>A0A6J5MHB8_9CAUD</name>
<gene>
    <name evidence="1" type="ORF">UFOVP450_67</name>
</gene>
<sequence length="75" mass="8349">MFHSVSVKVRFEDDKGKTKTKTEKYLVDAMSVTEAEARVTSYMKGAQVEFEISSASQSRIVDAITPLTTPQVYGK</sequence>
<dbReference type="Pfam" id="PF14902">
    <property type="entry name" value="DUF4494"/>
    <property type="match status" value="1"/>
</dbReference>
<dbReference type="EMBL" id="LR796421">
    <property type="protein sequence ID" value="CAB4143089.1"/>
    <property type="molecule type" value="Genomic_DNA"/>
</dbReference>
<protein>
    <submittedName>
        <fullName evidence="1">Uncharacterized protein</fullName>
    </submittedName>
</protein>
<reference evidence="1" key="1">
    <citation type="submission" date="2020-04" db="EMBL/GenBank/DDBJ databases">
        <authorList>
            <person name="Chiriac C."/>
            <person name="Salcher M."/>
            <person name="Ghai R."/>
            <person name="Kavagutti S V."/>
        </authorList>
    </citation>
    <scope>NUCLEOTIDE SEQUENCE</scope>
</reference>